<feature type="transmembrane region" description="Helical" evidence="2">
    <location>
        <begin position="310"/>
        <end position="331"/>
    </location>
</feature>
<feature type="transmembrane region" description="Helical" evidence="2">
    <location>
        <begin position="452"/>
        <end position="472"/>
    </location>
</feature>
<feature type="transmembrane region" description="Helical" evidence="2">
    <location>
        <begin position="592"/>
        <end position="611"/>
    </location>
</feature>
<dbReference type="Proteomes" id="UP001501358">
    <property type="component" value="Unassembled WGS sequence"/>
</dbReference>
<keyword evidence="2" id="KW-0472">Membrane</keyword>
<feature type="transmembrane region" description="Helical" evidence="2">
    <location>
        <begin position="395"/>
        <end position="415"/>
    </location>
</feature>
<proteinExistence type="predicted"/>
<comment type="caution">
    <text evidence="3">The sequence shown here is derived from an EMBL/GenBank/DDBJ whole genome shotgun (WGS) entry which is preliminary data.</text>
</comment>
<feature type="transmembrane region" description="Helical" evidence="2">
    <location>
        <begin position="338"/>
        <end position="359"/>
    </location>
</feature>
<keyword evidence="4" id="KW-1185">Reference proteome</keyword>
<feature type="transmembrane region" description="Helical" evidence="2">
    <location>
        <begin position="742"/>
        <end position="759"/>
    </location>
</feature>
<reference evidence="4" key="1">
    <citation type="journal article" date="2019" name="Int. J. Syst. Evol. Microbiol.">
        <title>The Global Catalogue of Microorganisms (GCM) 10K type strain sequencing project: providing services to taxonomists for standard genome sequencing and annotation.</title>
        <authorList>
            <consortium name="The Broad Institute Genomics Platform"/>
            <consortium name="The Broad Institute Genome Sequencing Center for Infectious Disease"/>
            <person name="Wu L."/>
            <person name="Ma J."/>
        </authorList>
    </citation>
    <scope>NUCLEOTIDE SEQUENCE [LARGE SCALE GENOMIC DNA]</scope>
    <source>
        <strain evidence="4">JCM 6307</strain>
    </source>
</reference>
<feature type="transmembrane region" description="Helical" evidence="2">
    <location>
        <begin position="623"/>
        <end position="642"/>
    </location>
</feature>
<feature type="region of interest" description="Disordered" evidence="1">
    <location>
        <begin position="770"/>
        <end position="804"/>
    </location>
</feature>
<protein>
    <recommendedName>
        <fullName evidence="5">DUF3533 domain-containing protein</fullName>
    </recommendedName>
</protein>
<evidence type="ECO:0000313" key="3">
    <source>
        <dbReference type="EMBL" id="GAA2480774.1"/>
    </source>
</evidence>
<feature type="compositionally biased region" description="Gly residues" evidence="1">
    <location>
        <begin position="774"/>
        <end position="796"/>
    </location>
</feature>
<feature type="transmembrane region" description="Helical" evidence="2">
    <location>
        <begin position="247"/>
        <end position="271"/>
    </location>
</feature>
<feature type="transmembrane region" description="Helical" evidence="2">
    <location>
        <begin position="686"/>
        <end position="707"/>
    </location>
</feature>
<evidence type="ECO:0000313" key="4">
    <source>
        <dbReference type="Proteomes" id="UP001501358"/>
    </source>
</evidence>
<keyword evidence="2" id="KW-1133">Transmembrane helix</keyword>
<evidence type="ECO:0000256" key="1">
    <source>
        <dbReference type="SAM" id="MobiDB-lite"/>
    </source>
</evidence>
<keyword evidence="2" id="KW-0812">Transmembrane</keyword>
<evidence type="ECO:0008006" key="5">
    <source>
        <dbReference type="Google" id="ProtNLM"/>
    </source>
</evidence>
<evidence type="ECO:0000256" key="2">
    <source>
        <dbReference type="SAM" id="Phobius"/>
    </source>
</evidence>
<feature type="region of interest" description="Disordered" evidence="1">
    <location>
        <begin position="50"/>
        <end position="103"/>
    </location>
</feature>
<organism evidence="3 4">
    <name type="scientific">Streptomyces thermolineatus</name>
    <dbReference type="NCBI Taxonomy" id="44033"/>
    <lineage>
        <taxon>Bacteria</taxon>
        <taxon>Bacillati</taxon>
        <taxon>Actinomycetota</taxon>
        <taxon>Actinomycetes</taxon>
        <taxon>Kitasatosporales</taxon>
        <taxon>Streptomycetaceae</taxon>
        <taxon>Streptomyces</taxon>
    </lineage>
</organism>
<feature type="transmembrane region" description="Helical" evidence="2">
    <location>
        <begin position="654"/>
        <end position="674"/>
    </location>
</feature>
<dbReference type="EMBL" id="BAAATA010000007">
    <property type="protein sequence ID" value="GAA2480774.1"/>
    <property type="molecule type" value="Genomic_DNA"/>
</dbReference>
<feature type="transmembrane region" description="Helical" evidence="2">
    <location>
        <begin position="283"/>
        <end position="304"/>
    </location>
</feature>
<sequence>MRAASDLAINGHLLLGGTSVVTNINVAHLALRKPRDLHWALRAHLPRSATPRPYCAPHRAPSPGTGRSARPAPPTPRQERSMESPTVPPKAEGPGEGPPQEDRKTRIARYVFLFLMPFLMVTMMYATYVGTMHAPEPHRMPVAVVGSGPAAEAVADALDSAPGDALDARLVPSAADAVGLLEDREVAGALELPADGSDTAVIRTATAAGASQAMTVQKLLVPVAVENGWAPEVEDVAPLPEGDTAGIAVLFAAMGMMLAGYVPLSVALMAVPHLLPVRRFLPVLIGWSALTSTVVWCILGPLVGAVDGHYLQFLGVGMLATGAVGLTQLLFTKFMGPLAVLLGMLLWVVLGMPASNLAVPVHTMPGFYSFLHGVLPLPAAGEALRSLLYFDGRGVGVHLLTLAAWAVAALLLGLLKERASGDAIPGAPKTDGPDTPLPALAGGPPRSKGFRYAAVAAFPLSIVVMVVGLMGASMHRPEVHDMPVVVVGATAAQAEQAATGLEENLGGVLDVGTAASVKEATGLIADREAVAAYVLPRERGGAAVLHTSSAAGAGQQSAVQAIFQQVAAGQKVRLETVDVAPLADTDTMGSNSMYVGMSWIMAGFLMLAVLRGGAPELRRLRQFLPLLAGWAVGMAVWLWLLFDVIIGAVDAPAWQMIGFGAVTVFCVSLVTGAFTRTLGLAAVVPAMVVLMLVGVPASGGGLSVYMVPELFRALRDVLPLPAAVDTVRSLVYFDGSGVGRNLLTVLAWGAAGLVLNLLVDLWQRRRDARSDAGGAEGGGRTEPGGAGASGGAGGPGRVEEALAH</sequence>
<feature type="transmembrane region" description="Helical" evidence="2">
    <location>
        <begin position="110"/>
        <end position="130"/>
    </location>
</feature>
<gene>
    <name evidence="3" type="ORF">GCM10010406_16260</name>
</gene>
<accession>A0ABP5YLH7</accession>
<name>A0ABP5YLH7_9ACTN</name>